<dbReference type="RefSeq" id="WP_257500048.1">
    <property type="nucleotide sequence ID" value="NZ_CP102382.1"/>
</dbReference>
<sequence length="161" mass="18890">MHRITYLRKVPFTKYLISFLLFVSGLYFLIYQNIFFGLLFAVIGFGLMKTEGSQIDFQTQKYRNIQSIFAIHVGKWKPLPVFDYVSVFKTTEGKRISVATASTVMREEIYEVNLFYENSKRITFYKTTNKEDAFKMAMNFHRSLNLKVLDATNAQNVWVTT</sequence>
<accession>A0ABY5NU60</accession>
<evidence type="ECO:0000256" key="1">
    <source>
        <dbReference type="SAM" id="Phobius"/>
    </source>
</evidence>
<dbReference type="Proteomes" id="UP001317001">
    <property type="component" value="Chromosome"/>
</dbReference>
<dbReference type="EMBL" id="CP102382">
    <property type="protein sequence ID" value="UUV22131.1"/>
    <property type="molecule type" value="Genomic_DNA"/>
</dbReference>
<reference evidence="2 3" key="1">
    <citation type="submission" date="2022-08" db="EMBL/GenBank/DDBJ databases">
        <title>Myroides zhujiangensis sp. nov., a novel bacterium isolated from sediment in the Pearl River Estuary.</title>
        <authorList>
            <person name="Cui L."/>
        </authorList>
    </citation>
    <scope>NUCLEOTIDE SEQUENCE [LARGE SCALE GENOMIC DNA]</scope>
    <source>
        <strain evidence="2 3">SCSIO 72103</strain>
    </source>
</reference>
<name>A0ABY5NU60_9FLAO</name>
<keyword evidence="3" id="KW-1185">Reference proteome</keyword>
<keyword evidence="1" id="KW-0812">Transmembrane</keyword>
<feature type="transmembrane region" description="Helical" evidence="1">
    <location>
        <begin position="15"/>
        <end position="48"/>
    </location>
</feature>
<keyword evidence="1" id="KW-0472">Membrane</keyword>
<gene>
    <name evidence="2" type="ORF">NPX36_03550</name>
</gene>
<proteinExistence type="predicted"/>
<keyword evidence="1" id="KW-1133">Transmembrane helix</keyword>
<evidence type="ECO:0000313" key="3">
    <source>
        <dbReference type="Proteomes" id="UP001317001"/>
    </source>
</evidence>
<evidence type="ECO:0000313" key="2">
    <source>
        <dbReference type="EMBL" id="UUV22131.1"/>
    </source>
</evidence>
<organism evidence="2 3">
    <name type="scientific">Paenimyroides aestuarii</name>
    <dbReference type="NCBI Taxonomy" id="2968490"/>
    <lineage>
        <taxon>Bacteria</taxon>
        <taxon>Pseudomonadati</taxon>
        <taxon>Bacteroidota</taxon>
        <taxon>Flavobacteriia</taxon>
        <taxon>Flavobacteriales</taxon>
        <taxon>Flavobacteriaceae</taxon>
        <taxon>Paenimyroides</taxon>
    </lineage>
</organism>
<protein>
    <submittedName>
        <fullName evidence="2">Uncharacterized protein</fullName>
    </submittedName>
</protein>